<dbReference type="EMBL" id="BK015840">
    <property type="protein sequence ID" value="DAE27504.1"/>
    <property type="molecule type" value="Genomic_DNA"/>
</dbReference>
<accession>A0A8S5R7Y4</accession>
<sequence>MIPFYRLIQSSFGFDNSLINSNIWNEFFLACSTIQSNKDHLEEPSLG</sequence>
<protein>
    <submittedName>
        <fullName evidence="1">Uncharacterized protein</fullName>
    </submittedName>
</protein>
<organism evidence="1">
    <name type="scientific">virus sp. ct1Uu26</name>
    <dbReference type="NCBI Taxonomy" id="2826789"/>
    <lineage>
        <taxon>Viruses</taxon>
    </lineage>
</organism>
<reference evidence="1" key="1">
    <citation type="journal article" date="2021" name="Proc. Natl. Acad. Sci. U.S.A.">
        <title>A Catalog of Tens of Thousands of Viruses from Human Metagenomes Reveals Hidden Associations with Chronic Diseases.</title>
        <authorList>
            <person name="Tisza M.J."/>
            <person name="Buck C.B."/>
        </authorList>
    </citation>
    <scope>NUCLEOTIDE SEQUENCE</scope>
    <source>
        <strain evidence="1">Ct1Uu26</strain>
    </source>
</reference>
<evidence type="ECO:0000313" key="1">
    <source>
        <dbReference type="EMBL" id="DAE27504.1"/>
    </source>
</evidence>
<name>A0A8S5R7Y4_9VIRU</name>
<proteinExistence type="predicted"/>